<keyword evidence="2" id="KW-1185">Reference proteome</keyword>
<proteinExistence type="predicted"/>
<dbReference type="AlphaFoldDB" id="A0AAV7KKL6"/>
<evidence type="ECO:0000313" key="1">
    <source>
        <dbReference type="EMBL" id="KAI6661418.1"/>
    </source>
</evidence>
<comment type="caution">
    <text evidence="1">The sequence shown here is derived from an EMBL/GenBank/DDBJ whole genome shotgun (WGS) entry which is preliminary data.</text>
</comment>
<organism evidence="1 2">
    <name type="scientific">Oopsacas minuta</name>
    <dbReference type="NCBI Taxonomy" id="111878"/>
    <lineage>
        <taxon>Eukaryota</taxon>
        <taxon>Metazoa</taxon>
        <taxon>Porifera</taxon>
        <taxon>Hexactinellida</taxon>
        <taxon>Hexasterophora</taxon>
        <taxon>Lyssacinosida</taxon>
        <taxon>Leucopsacidae</taxon>
        <taxon>Oopsacas</taxon>
    </lineage>
</organism>
<protein>
    <submittedName>
        <fullName evidence="1">Uncharacterized protein</fullName>
    </submittedName>
</protein>
<accession>A0AAV7KKL6</accession>
<evidence type="ECO:0000313" key="2">
    <source>
        <dbReference type="Proteomes" id="UP001165289"/>
    </source>
</evidence>
<reference evidence="1 2" key="1">
    <citation type="journal article" date="2023" name="BMC Biol.">
        <title>The compact genome of the sponge Oopsacas minuta (Hexactinellida) is lacking key metazoan core genes.</title>
        <authorList>
            <person name="Santini S."/>
            <person name="Schenkelaars Q."/>
            <person name="Jourda C."/>
            <person name="Duchesne M."/>
            <person name="Belahbib H."/>
            <person name="Rocher C."/>
            <person name="Selva M."/>
            <person name="Riesgo A."/>
            <person name="Vervoort M."/>
            <person name="Leys S.P."/>
            <person name="Kodjabachian L."/>
            <person name="Le Bivic A."/>
            <person name="Borchiellini C."/>
            <person name="Claverie J.M."/>
            <person name="Renard E."/>
        </authorList>
    </citation>
    <scope>NUCLEOTIDE SEQUENCE [LARGE SCALE GENOMIC DNA]</scope>
    <source>
        <strain evidence="1">SPO-2</strain>
    </source>
</reference>
<dbReference type="EMBL" id="JAKMXF010000011">
    <property type="protein sequence ID" value="KAI6661418.1"/>
    <property type="molecule type" value="Genomic_DNA"/>
</dbReference>
<gene>
    <name evidence="1" type="ORF">LOD99_13290</name>
</gene>
<dbReference type="InterPro" id="IPR036397">
    <property type="entry name" value="RNaseH_sf"/>
</dbReference>
<dbReference type="GO" id="GO:0003676">
    <property type="term" value="F:nucleic acid binding"/>
    <property type="evidence" value="ECO:0007669"/>
    <property type="project" value="InterPro"/>
</dbReference>
<dbReference type="Proteomes" id="UP001165289">
    <property type="component" value="Unassembled WGS sequence"/>
</dbReference>
<sequence>MSIWLADGRLRLWCKGGQLPVKQSNKCNRNHMFGEQFCSCDLSVECFLGEPHRRIIYEHPKRVSDTQAQLLYPDSWVFQEGNDQKHTSNVAQTFRECHNIFRMEWPACSPDLTRSKICGLESNIRSI</sequence>
<name>A0AAV7KKL6_9METZ</name>
<dbReference type="Gene3D" id="3.30.420.10">
    <property type="entry name" value="Ribonuclease H-like superfamily/Ribonuclease H"/>
    <property type="match status" value="1"/>
</dbReference>